<dbReference type="InterPro" id="IPR029058">
    <property type="entry name" value="AB_hydrolase_fold"/>
</dbReference>
<organism evidence="2">
    <name type="scientific">uncultured Rubrobacteraceae bacterium</name>
    <dbReference type="NCBI Taxonomy" id="349277"/>
    <lineage>
        <taxon>Bacteria</taxon>
        <taxon>Bacillati</taxon>
        <taxon>Actinomycetota</taxon>
        <taxon>Rubrobacteria</taxon>
        <taxon>Rubrobacterales</taxon>
        <taxon>Rubrobacteraceae</taxon>
        <taxon>environmental samples</taxon>
    </lineage>
</organism>
<evidence type="ECO:0000259" key="1">
    <source>
        <dbReference type="Pfam" id="PF00561"/>
    </source>
</evidence>
<evidence type="ECO:0000313" key="2">
    <source>
        <dbReference type="EMBL" id="CAA9455665.1"/>
    </source>
</evidence>
<feature type="domain" description="AB hydrolase-1" evidence="1">
    <location>
        <begin position="27"/>
        <end position="129"/>
    </location>
</feature>
<dbReference type="Gene3D" id="3.40.50.1820">
    <property type="entry name" value="alpha/beta hydrolase"/>
    <property type="match status" value="1"/>
</dbReference>
<sequence length="275" mass="28890">MAGNNGGAYAEVNGLGMYYEVHGAGEPLVLLHGGVGAIEMFGEVLPLLAEGRRVVAVDLQAHGRTADVGRPLTYGQMADDVAALIWHLGLERADVMGYSLGGGVALQAAIRHPGAVRKLVVVSTPFKRDGWFPEVLAGMGQMGPEAAEPMKQTPMYGLYSRIAPRPGDWPVLLTKLGELLREDYDWSEEVAAMGTPAMIVVGDADSVRAAHAVEFFGLLGGGLADAGWDGSGRPDSRLAILPATTHHDIFFSPALAHAVAPFLDAPMPETGGGSR</sequence>
<reference evidence="2" key="1">
    <citation type="submission" date="2020-02" db="EMBL/GenBank/DDBJ databases">
        <authorList>
            <person name="Meier V. D."/>
        </authorList>
    </citation>
    <scope>NUCLEOTIDE SEQUENCE</scope>
    <source>
        <strain evidence="2">AVDCRST_MAG02</strain>
    </source>
</reference>
<dbReference type="Pfam" id="PF00561">
    <property type="entry name" value="Abhydrolase_1"/>
    <property type="match status" value="1"/>
</dbReference>
<dbReference type="PANTHER" id="PTHR46331:SF2">
    <property type="entry name" value="VALACYCLOVIR HYDROLASE"/>
    <property type="match status" value="1"/>
</dbReference>
<proteinExistence type="predicted"/>
<dbReference type="GO" id="GO:0017171">
    <property type="term" value="F:serine hydrolase activity"/>
    <property type="evidence" value="ECO:0007669"/>
    <property type="project" value="TreeGrafter"/>
</dbReference>
<dbReference type="AlphaFoldDB" id="A0A6J4R0W8"/>
<gene>
    <name evidence="2" type="ORF">AVDCRST_MAG02-1578</name>
</gene>
<name>A0A6J4R0W8_9ACTN</name>
<dbReference type="EMBL" id="CADCVH010000051">
    <property type="protein sequence ID" value="CAA9455665.1"/>
    <property type="molecule type" value="Genomic_DNA"/>
</dbReference>
<dbReference type="PRINTS" id="PR00111">
    <property type="entry name" value="ABHYDROLASE"/>
</dbReference>
<protein>
    <recommendedName>
        <fullName evidence="1">AB hydrolase-1 domain-containing protein</fullName>
    </recommendedName>
</protein>
<dbReference type="InterPro" id="IPR000073">
    <property type="entry name" value="AB_hydrolase_1"/>
</dbReference>
<dbReference type="PANTHER" id="PTHR46331">
    <property type="entry name" value="VALACYCLOVIR HYDROLASE"/>
    <property type="match status" value="1"/>
</dbReference>
<dbReference type="SUPFAM" id="SSF53474">
    <property type="entry name" value="alpha/beta-Hydrolases"/>
    <property type="match status" value="1"/>
</dbReference>
<accession>A0A6J4R0W8</accession>